<protein>
    <submittedName>
        <fullName evidence="1">Uncharacterized protein</fullName>
    </submittedName>
</protein>
<accession>A0A397MBM7</accession>
<dbReference type="AlphaFoldDB" id="A0A397MBM7"/>
<reference evidence="1 2" key="1">
    <citation type="submission" date="2018-08" db="EMBL/GenBank/DDBJ databases">
        <title>Genome sequencing of rice bacterial endophytes.</title>
        <authorList>
            <person name="Venturi V."/>
        </authorList>
    </citation>
    <scope>NUCLEOTIDE SEQUENCE [LARGE SCALE GENOMIC DNA]</scope>
    <source>
        <strain evidence="1 2">E1205</strain>
    </source>
</reference>
<evidence type="ECO:0000313" key="2">
    <source>
        <dbReference type="Proteomes" id="UP000265836"/>
    </source>
</evidence>
<evidence type="ECO:0000313" key="1">
    <source>
        <dbReference type="EMBL" id="RIA22416.1"/>
    </source>
</evidence>
<name>A0A397MBM7_ECTOL</name>
<dbReference type="Proteomes" id="UP000265836">
    <property type="component" value="Unassembled WGS sequence"/>
</dbReference>
<dbReference type="NCBIfam" id="NF045477">
    <property type="entry name" value="LPO_1073_dom"/>
    <property type="match status" value="1"/>
</dbReference>
<dbReference type="EMBL" id="QXDA01000004">
    <property type="protein sequence ID" value="RIA22416.1"/>
    <property type="molecule type" value="Genomic_DNA"/>
</dbReference>
<organism evidence="1 2">
    <name type="scientific">Ectopseudomonas oleovorans</name>
    <name type="common">Pseudomonas oleovorans</name>
    <dbReference type="NCBI Taxonomy" id="301"/>
    <lineage>
        <taxon>Bacteria</taxon>
        <taxon>Pseudomonadati</taxon>
        <taxon>Pseudomonadota</taxon>
        <taxon>Gammaproteobacteria</taxon>
        <taxon>Pseudomonadales</taxon>
        <taxon>Pseudomonadaceae</taxon>
        <taxon>Ectopseudomonas</taxon>
    </lineage>
</organism>
<proteinExistence type="predicted"/>
<dbReference type="RefSeq" id="WP_119693607.1">
    <property type="nucleotide sequence ID" value="NZ_QXDA01000004.1"/>
</dbReference>
<sequence length="370" mass="41519">MLDKQSQKGGDASTNIQADSITLNLGIDEKRAREICREMNEQLKKEYSLEALETMRHRVSEFEDRLVFKMEKVEGALGAFADPGFQLLLLEAQKKAASTERRSDYDLLSELLIHRFEKGENRPARAGISRAVDVVDEISDEALLGLGVIHAISYYIATSGDVSEGLDTLEGLFSKINYGSLPQGHDWLDHLDVLDAIRLNSFSGSGVKKIQQYYPEVMSGYVDVGIEKGSKAHDDALEILKLNNLPLDILVDHFFNDNFLRLRVVSKGEIKNIQLSRNVAGFGGAFWVPVPISASQIQALESIYGLYKVDQNIRLENVRLFMVEWNNRENLRAVGTWWDNIPVGFQITSVGRVLADCNIRRFDGSIPPVM</sequence>
<comment type="caution">
    <text evidence="1">The sequence shown here is derived from an EMBL/GenBank/DDBJ whole genome shotgun (WGS) entry which is preliminary data.</text>
</comment>
<gene>
    <name evidence="1" type="ORF">DFO61_3095</name>
</gene>
<dbReference type="InterPro" id="IPR053773">
    <property type="entry name" value="Vpar_1526-like"/>
</dbReference>